<keyword evidence="4" id="KW-1185">Reference proteome</keyword>
<reference evidence="3" key="2">
    <citation type="submission" date="2020-11" db="EMBL/GenBank/DDBJ databases">
        <authorList>
            <person name="McCartney M.A."/>
            <person name="Auch B."/>
            <person name="Kono T."/>
            <person name="Mallez S."/>
            <person name="Becker A."/>
            <person name="Gohl D.M."/>
            <person name="Silverstein K.A.T."/>
            <person name="Koren S."/>
            <person name="Bechman K.B."/>
            <person name="Herman A."/>
            <person name="Abrahante J.E."/>
            <person name="Garbe J."/>
        </authorList>
    </citation>
    <scope>NUCLEOTIDE SEQUENCE</scope>
    <source>
        <strain evidence="3">Duluth1</strain>
        <tissue evidence="3">Whole animal</tissue>
    </source>
</reference>
<feature type="signal peptide" evidence="2">
    <location>
        <begin position="1"/>
        <end position="24"/>
    </location>
</feature>
<evidence type="ECO:0000313" key="3">
    <source>
        <dbReference type="EMBL" id="KAH3723863.1"/>
    </source>
</evidence>
<dbReference type="AlphaFoldDB" id="A0A9D4CFZ5"/>
<evidence type="ECO:0000256" key="2">
    <source>
        <dbReference type="SAM" id="SignalP"/>
    </source>
</evidence>
<sequence>MNNRGLLVSLLCFMVFVIVTTAFARVESFEDNINSYAISRFDAVENALRSLDVKINLMEESLLAAKSLQGELKAEVEKLKSVPRKTNGVKEAVSKQHTQSRSVEIEQAQGQITTDDIVATDGLGMMQIGNLSEGHEKKSLYSKITKIS</sequence>
<evidence type="ECO:0000256" key="1">
    <source>
        <dbReference type="SAM" id="MobiDB-lite"/>
    </source>
</evidence>
<feature type="region of interest" description="Disordered" evidence="1">
    <location>
        <begin position="86"/>
        <end position="106"/>
    </location>
</feature>
<protein>
    <submittedName>
        <fullName evidence="3">Uncharacterized protein</fullName>
    </submittedName>
</protein>
<dbReference type="Proteomes" id="UP000828390">
    <property type="component" value="Unassembled WGS sequence"/>
</dbReference>
<proteinExistence type="predicted"/>
<accession>A0A9D4CFZ5</accession>
<comment type="caution">
    <text evidence="3">The sequence shown here is derived from an EMBL/GenBank/DDBJ whole genome shotgun (WGS) entry which is preliminary data.</text>
</comment>
<dbReference type="EMBL" id="JAIWYP010000012">
    <property type="protein sequence ID" value="KAH3723863.1"/>
    <property type="molecule type" value="Genomic_DNA"/>
</dbReference>
<organism evidence="3 4">
    <name type="scientific">Dreissena polymorpha</name>
    <name type="common">Zebra mussel</name>
    <name type="synonym">Mytilus polymorpha</name>
    <dbReference type="NCBI Taxonomy" id="45954"/>
    <lineage>
        <taxon>Eukaryota</taxon>
        <taxon>Metazoa</taxon>
        <taxon>Spiralia</taxon>
        <taxon>Lophotrochozoa</taxon>
        <taxon>Mollusca</taxon>
        <taxon>Bivalvia</taxon>
        <taxon>Autobranchia</taxon>
        <taxon>Heteroconchia</taxon>
        <taxon>Euheterodonta</taxon>
        <taxon>Imparidentia</taxon>
        <taxon>Neoheterodontei</taxon>
        <taxon>Myida</taxon>
        <taxon>Dreissenoidea</taxon>
        <taxon>Dreissenidae</taxon>
        <taxon>Dreissena</taxon>
    </lineage>
</organism>
<gene>
    <name evidence="3" type="ORF">DPMN_049658</name>
</gene>
<feature type="compositionally biased region" description="Polar residues" evidence="1">
    <location>
        <begin position="95"/>
        <end position="106"/>
    </location>
</feature>
<reference evidence="3" key="1">
    <citation type="journal article" date="2019" name="bioRxiv">
        <title>The Genome of the Zebra Mussel, Dreissena polymorpha: A Resource for Invasive Species Research.</title>
        <authorList>
            <person name="McCartney M.A."/>
            <person name="Auch B."/>
            <person name="Kono T."/>
            <person name="Mallez S."/>
            <person name="Zhang Y."/>
            <person name="Obille A."/>
            <person name="Becker A."/>
            <person name="Abrahante J.E."/>
            <person name="Garbe J."/>
            <person name="Badalamenti J.P."/>
            <person name="Herman A."/>
            <person name="Mangelson H."/>
            <person name="Liachko I."/>
            <person name="Sullivan S."/>
            <person name="Sone E.D."/>
            <person name="Koren S."/>
            <person name="Silverstein K.A.T."/>
            <person name="Beckman K.B."/>
            <person name="Gohl D.M."/>
        </authorList>
    </citation>
    <scope>NUCLEOTIDE SEQUENCE</scope>
    <source>
        <strain evidence="3">Duluth1</strain>
        <tissue evidence="3">Whole animal</tissue>
    </source>
</reference>
<evidence type="ECO:0000313" key="4">
    <source>
        <dbReference type="Proteomes" id="UP000828390"/>
    </source>
</evidence>
<keyword evidence="2" id="KW-0732">Signal</keyword>
<feature type="chain" id="PRO_5039337227" evidence="2">
    <location>
        <begin position="25"/>
        <end position="148"/>
    </location>
</feature>
<name>A0A9D4CFZ5_DREPO</name>